<reference evidence="1" key="1">
    <citation type="journal article" date="2022" name="bioRxiv">
        <title>Sequencing and chromosome-scale assembly of the giantPleurodeles waltlgenome.</title>
        <authorList>
            <person name="Brown T."/>
            <person name="Elewa A."/>
            <person name="Iarovenko S."/>
            <person name="Subramanian E."/>
            <person name="Araus A.J."/>
            <person name="Petzold A."/>
            <person name="Susuki M."/>
            <person name="Suzuki K.-i.T."/>
            <person name="Hayashi T."/>
            <person name="Toyoda A."/>
            <person name="Oliveira C."/>
            <person name="Osipova E."/>
            <person name="Leigh N.D."/>
            <person name="Simon A."/>
            <person name="Yun M.H."/>
        </authorList>
    </citation>
    <scope>NUCLEOTIDE SEQUENCE</scope>
    <source>
        <strain evidence="1">20211129_DDA</strain>
        <tissue evidence="1">Liver</tissue>
    </source>
</reference>
<name>A0AAV7LTF3_PLEWA</name>
<dbReference type="EMBL" id="JANPWB010000015">
    <property type="protein sequence ID" value="KAJ1090860.1"/>
    <property type="molecule type" value="Genomic_DNA"/>
</dbReference>
<dbReference type="AlphaFoldDB" id="A0AAV7LTF3"/>
<keyword evidence="2" id="KW-1185">Reference proteome</keyword>
<sequence length="75" mass="8502">MGTRRRAPTSVAMPGSKRRLRFTEHAAPIRWAARSSRRARNNLRSATKLLGLENLRSKNIEHVAFKSPDYGEINA</sequence>
<proteinExistence type="predicted"/>
<protein>
    <submittedName>
        <fullName evidence="1">Uncharacterized protein</fullName>
    </submittedName>
</protein>
<comment type="caution">
    <text evidence="1">The sequence shown here is derived from an EMBL/GenBank/DDBJ whole genome shotgun (WGS) entry which is preliminary data.</text>
</comment>
<evidence type="ECO:0000313" key="1">
    <source>
        <dbReference type="EMBL" id="KAJ1090860.1"/>
    </source>
</evidence>
<organism evidence="1 2">
    <name type="scientific">Pleurodeles waltl</name>
    <name type="common">Iberian ribbed newt</name>
    <dbReference type="NCBI Taxonomy" id="8319"/>
    <lineage>
        <taxon>Eukaryota</taxon>
        <taxon>Metazoa</taxon>
        <taxon>Chordata</taxon>
        <taxon>Craniata</taxon>
        <taxon>Vertebrata</taxon>
        <taxon>Euteleostomi</taxon>
        <taxon>Amphibia</taxon>
        <taxon>Batrachia</taxon>
        <taxon>Caudata</taxon>
        <taxon>Salamandroidea</taxon>
        <taxon>Salamandridae</taxon>
        <taxon>Pleurodelinae</taxon>
        <taxon>Pleurodeles</taxon>
    </lineage>
</organism>
<gene>
    <name evidence="1" type="ORF">NDU88_003988</name>
</gene>
<evidence type="ECO:0000313" key="2">
    <source>
        <dbReference type="Proteomes" id="UP001066276"/>
    </source>
</evidence>
<dbReference type="Proteomes" id="UP001066276">
    <property type="component" value="Chromosome 11"/>
</dbReference>
<accession>A0AAV7LTF3</accession>